<dbReference type="AlphaFoldDB" id="A0A918K154"/>
<dbReference type="PANTHER" id="PTHR40055">
    <property type="entry name" value="TRANSCRIPTIONAL REGULATOR YGIV-RELATED"/>
    <property type="match status" value="1"/>
</dbReference>
<proteinExistence type="predicted"/>
<dbReference type="InterPro" id="IPR011256">
    <property type="entry name" value="Reg_factor_effector_dom_sf"/>
</dbReference>
<dbReference type="InterPro" id="IPR018062">
    <property type="entry name" value="HTH_AraC-typ_CS"/>
</dbReference>
<dbReference type="PROSITE" id="PS01124">
    <property type="entry name" value="HTH_ARAC_FAMILY_2"/>
    <property type="match status" value="1"/>
</dbReference>
<organism evidence="5 6">
    <name type="scientific">Saccharospirillum salsuginis</name>
    <dbReference type="NCBI Taxonomy" id="418750"/>
    <lineage>
        <taxon>Bacteria</taxon>
        <taxon>Pseudomonadati</taxon>
        <taxon>Pseudomonadota</taxon>
        <taxon>Gammaproteobacteria</taxon>
        <taxon>Oceanospirillales</taxon>
        <taxon>Saccharospirillaceae</taxon>
        <taxon>Saccharospirillum</taxon>
    </lineage>
</organism>
<accession>A0A918K154</accession>
<dbReference type="InterPro" id="IPR010499">
    <property type="entry name" value="AraC_E-bd"/>
</dbReference>
<name>A0A918K154_9GAMM</name>
<dbReference type="PANTHER" id="PTHR40055:SF1">
    <property type="entry name" value="TRANSCRIPTIONAL REGULATOR YGIV-RELATED"/>
    <property type="match status" value="1"/>
</dbReference>
<evidence type="ECO:0000256" key="1">
    <source>
        <dbReference type="ARBA" id="ARBA00023015"/>
    </source>
</evidence>
<dbReference type="SUPFAM" id="SSF46689">
    <property type="entry name" value="Homeodomain-like"/>
    <property type="match status" value="2"/>
</dbReference>
<comment type="caution">
    <text evidence="5">The sequence shown here is derived from an EMBL/GenBank/DDBJ whole genome shotgun (WGS) entry which is preliminary data.</text>
</comment>
<keyword evidence="2" id="KW-0238">DNA-binding</keyword>
<dbReference type="InterPro" id="IPR029442">
    <property type="entry name" value="GyrI-like"/>
</dbReference>
<dbReference type="EMBL" id="BMXR01000002">
    <property type="protein sequence ID" value="GGX42613.1"/>
    <property type="molecule type" value="Genomic_DNA"/>
</dbReference>
<dbReference type="PROSITE" id="PS00041">
    <property type="entry name" value="HTH_ARAC_FAMILY_1"/>
    <property type="match status" value="1"/>
</dbReference>
<evidence type="ECO:0000313" key="5">
    <source>
        <dbReference type="EMBL" id="GGX42613.1"/>
    </source>
</evidence>
<dbReference type="Gene3D" id="3.20.80.10">
    <property type="entry name" value="Regulatory factor, effector binding domain"/>
    <property type="match status" value="1"/>
</dbReference>
<feature type="domain" description="HTH araC/xylS-type" evidence="4">
    <location>
        <begin position="14"/>
        <end position="113"/>
    </location>
</feature>
<keyword evidence="6" id="KW-1185">Reference proteome</keyword>
<evidence type="ECO:0000256" key="2">
    <source>
        <dbReference type="ARBA" id="ARBA00023125"/>
    </source>
</evidence>
<gene>
    <name evidence="5" type="ORF">GCM10007392_06480</name>
</gene>
<dbReference type="RefSeq" id="WP_189607065.1">
    <property type="nucleotide sequence ID" value="NZ_BMXR01000002.1"/>
</dbReference>
<dbReference type="Proteomes" id="UP000626148">
    <property type="component" value="Unassembled WGS sequence"/>
</dbReference>
<dbReference type="Gene3D" id="1.10.10.60">
    <property type="entry name" value="Homeodomain-like"/>
    <property type="match status" value="2"/>
</dbReference>
<dbReference type="InterPro" id="IPR009057">
    <property type="entry name" value="Homeodomain-like_sf"/>
</dbReference>
<dbReference type="GO" id="GO:0003700">
    <property type="term" value="F:DNA-binding transcription factor activity"/>
    <property type="evidence" value="ECO:0007669"/>
    <property type="project" value="InterPro"/>
</dbReference>
<protein>
    <submittedName>
        <fullName evidence="5">AraC family transcriptional regulator</fullName>
    </submittedName>
</protein>
<evidence type="ECO:0000313" key="6">
    <source>
        <dbReference type="Proteomes" id="UP000626148"/>
    </source>
</evidence>
<dbReference type="SMART" id="SM00342">
    <property type="entry name" value="HTH_ARAC"/>
    <property type="match status" value="1"/>
</dbReference>
<dbReference type="GO" id="GO:0043565">
    <property type="term" value="F:sequence-specific DNA binding"/>
    <property type="evidence" value="ECO:0007669"/>
    <property type="project" value="InterPro"/>
</dbReference>
<dbReference type="SUPFAM" id="SSF55136">
    <property type="entry name" value="Probable bacterial effector-binding domain"/>
    <property type="match status" value="1"/>
</dbReference>
<dbReference type="InterPro" id="IPR050908">
    <property type="entry name" value="SmbC-like"/>
</dbReference>
<dbReference type="InterPro" id="IPR018060">
    <property type="entry name" value="HTH_AraC"/>
</dbReference>
<dbReference type="InterPro" id="IPR020449">
    <property type="entry name" value="Tscrpt_reg_AraC-type_HTH"/>
</dbReference>
<evidence type="ECO:0000256" key="3">
    <source>
        <dbReference type="ARBA" id="ARBA00023163"/>
    </source>
</evidence>
<dbReference type="Pfam" id="PF06445">
    <property type="entry name" value="GyrI-like"/>
    <property type="match status" value="1"/>
</dbReference>
<reference evidence="5" key="2">
    <citation type="submission" date="2020-09" db="EMBL/GenBank/DDBJ databases">
        <authorList>
            <person name="Sun Q."/>
            <person name="Kim S."/>
        </authorList>
    </citation>
    <scope>NUCLEOTIDE SEQUENCE</scope>
    <source>
        <strain evidence="5">KCTC 22169</strain>
    </source>
</reference>
<keyword evidence="1" id="KW-0805">Transcription regulation</keyword>
<dbReference type="Pfam" id="PF12833">
    <property type="entry name" value="HTH_18"/>
    <property type="match status" value="1"/>
</dbReference>
<dbReference type="PRINTS" id="PR00032">
    <property type="entry name" value="HTHARAC"/>
</dbReference>
<sequence length="307" mass="34830">MKYTTDLSYRRRVDAAIAYIRSNPGADLSLNTLADVASFSSFHFHRIFKSITGEPLGQYIQRTRMESAAMALRSNLNLSVVEVALQHGYESPDGFSRAFRKVFGLSPKDWDRDRPLQKRKIGREPDAFPVYDQTALCEWADTYGWTPEVVTLPAMGVARLQVTDAYRDFEGVMAAYDRLWPWYESTLAQHEGALFLGCSHDDPDLTPLERCTFEWAAGPVKSDEVPEGISVAQLPEQTVVRIRLQGTLEQEDQIWQYLYRVWLPQSAYEPAHAPAMELYCEPPHTTQWQTYDLWCALPLVPAGAGTA</sequence>
<dbReference type="SMART" id="SM00871">
    <property type="entry name" value="AraC_E_bind"/>
    <property type="match status" value="1"/>
</dbReference>
<reference evidence="5" key="1">
    <citation type="journal article" date="2014" name="Int. J. Syst. Evol. Microbiol.">
        <title>Complete genome sequence of Corynebacterium casei LMG S-19264T (=DSM 44701T), isolated from a smear-ripened cheese.</title>
        <authorList>
            <consortium name="US DOE Joint Genome Institute (JGI-PGF)"/>
            <person name="Walter F."/>
            <person name="Albersmeier A."/>
            <person name="Kalinowski J."/>
            <person name="Ruckert C."/>
        </authorList>
    </citation>
    <scope>NUCLEOTIDE SEQUENCE</scope>
    <source>
        <strain evidence="5">KCTC 22169</strain>
    </source>
</reference>
<keyword evidence="3" id="KW-0804">Transcription</keyword>
<evidence type="ECO:0000259" key="4">
    <source>
        <dbReference type="PROSITE" id="PS01124"/>
    </source>
</evidence>